<accession>A0A915LB58</accession>
<organism evidence="1 2">
    <name type="scientific">Romanomermis culicivorax</name>
    <name type="common">Nematode worm</name>
    <dbReference type="NCBI Taxonomy" id="13658"/>
    <lineage>
        <taxon>Eukaryota</taxon>
        <taxon>Metazoa</taxon>
        <taxon>Ecdysozoa</taxon>
        <taxon>Nematoda</taxon>
        <taxon>Enoplea</taxon>
        <taxon>Dorylaimia</taxon>
        <taxon>Mermithida</taxon>
        <taxon>Mermithoidea</taxon>
        <taxon>Mermithidae</taxon>
        <taxon>Romanomermis</taxon>
    </lineage>
</organism>
<dbReference type="AlphaFoldDB" id="A0A915LB58"/>
<keyword evidence="1" id="KW-1185">Reference proteome</keyword>
<reference evidence="2" key="1">
    <citation type="submission" date="2022-11" db="UniProtKB">
        <authorList>
            <consortium name="WormBaseParasite"/>
        </authorList>
    </citation>
    <scope>IDENTIFICATION</scope>
</reference>
<sequence>MLKDSRFPGQTIIGFDTKKVTQKYVNLVAIWNVNGVHRENQTVDLTKEIKHRVMSSYGHYYDVAKIP</sequence>
<dbReference type="WBParaSite" id="nRc.2.0.1.t47593-RA">
    <property type="protein sequence ID" value="nRc.2.0.1.t47593-RA"/>
    <property type="gene ID" value="nRc.2.0.1.g47593"/>
</dbReference>
<evidence type="ECO:0000313" key="2">
    <source>
        <dbReference type="WBParaSite" id="nRc.2.0.1.t47593-RA"/>
    </source>
</evidence>
<evidence type="ECO:0000313" key="1">
    <source>
        <dbReference type="Proteomes" id="UP000887565"/>
    </source>
</evidence>
<protein>
    <submittedName>
        <fullName evidence="2">Uncharacterized protein</fullName>
    </submittedName>
</protein>
<proteinExistence type="predicted"/>
<name>A0A915LB58_ROMCU</name>
<dbReference type="Proteomes" id="UP000887565">
    <property type="component" value="Unplaced"/>
</dbReference>